<feature type="compositionally biased region" description="Gly residues" evidence="1">
    <location>
        <begin position="925"/>
        <end position="940"/>
    </location>
</feature>
<sequence length="1097" mass="107554">MAAYKWLLLGALALLERCLAASDPALATQAHQLHIEEVQGIRVRSGRQLSQTFGGSSIVPLVLDESPCVSFNADDSAPLLDSEGIIVGYATVHSNGYDSSGQAIMRLDVAAILQGLTFANANLSTAGSSSSSGSNSTATGAGARNIRATISPDLPDACPSSAPARDLYTQGVAVACGKRRSTLDVSVPVSLFNCTAATTDDFTQVFFLQVEADMTKQACGAPTTPFYAGSVHNIISGGCTYIMVTAQCKPSTCGAAVDTSALAPGDLVTLALGATGRVPGGVTGRNAQRGNSKYYAQQGLSGVGAAVVGGVVGGLLLLASVLLGWVLFRRNGGVDRGGAAAARRLRRKGSVASDYLDAYRFGTDGDSFTFTVHDSGRLAKRKKGGKKGGKRGSGGGAAGEGQEGQQPCDADSSGVKAVALSDLSASKPSELLRAKAAGRWRDKFGSRTAGSPAGTPHGAGAMSGGGHSAQLVPTITEAEVEVDVDVEVDPALSGGAIEDAAAVAAGAAGATGAGAHTGPLDVASAGPVDAAAGAQASGNSVSSALYSIGGRPPSSIYAANGALFSPTGGAVARGPSVFAQSRGAMAAAAAGSAIAATPATPRAQMSISTPRRAALTVLRPTSTVPMVVGRGGAAAVAAVAPPGPGSPASPSADAAAAAAELAPPENAQSVFLNPLAMMGPSRRGRGGAATGASSDAEHDGSDASTAWDGGGATAAGRHMVTMADAAAAAHWAATPSIFSGGASGGGGGGSYSSRRRGSGGPSGSSRGGPGHTGNMPLMVLGEEPLIRQVLEEEGSPNATTHSSSARNLHAPAAADSPMAHGRAGSPLRWQSPDTVVSQNDGSGAGGAARSRSALSHIWSAALQQLTPRHLQQQAAQSPRLSTAPSRATAPPTAPIFGAPPSLPSLHMSSATFGAPRPGSTLVGRRPGGGSGGGGSGGGGPRPVAEGTLPLTPVVSGGGAESGATAFDAAYVAEVAAAAATAAAVAASALPPSPRETARLTAAARTLAPAAAAAPPPPPPQDAVPARRRALAPLVLPPALPALDAAAMAAAGGARGVRARSSRRLATSATSISTPSSSASAGVSQSSPRSTASGEDHF</sequence>
<feature type="region of interest" description="Disordered" evidence="1">
    <location>
        <begin position="1050"/>
        <end position="1097"/>
    </location>
</feature>
<feature type="chain" id="PRO_5033054635" description="Peptidase S1 domain-containing protein" evidence="3">
    <location>
        <begin position="21"/>
        <end position="1097"/>
    </location>
</feature>
<keyword evidence="2" id="KW-0472">Membrane</keyword>
<protein>
    <recommendedName>
        <fullName evidence="6">Peptidase S1 domain-containing protein</fullName>
    </recommendedName>
</protein>
<name>A0A835WV27_9CHLO</name>
<keyword evidence="2" id="KW-1133">Transmembrane helix</keyword>
<dbReference type="OrthoDB" id="548946at2759"/>
<feature type="compositionally biased region" description="Low complexity" evidence="1">
    <location>
        <begin position="881"/>
        <end position="890"/>
    </location>
</feature>
<evidence type="ECO:0000256" key="2">
    <source>
        <dbReference type="SAM" id="Phobius"/>
    </source>
</evidence>
<feature type="transmembrane region" description="Helical" evidence="2">
    <location>
        <begin position="303"/>
        <end position="328"/>
    </location>
</feature>
<feature type="signal peptide" evidence="3">
    <location>
        <begin position="1"/>
        <end position="20"/>
    </location>
</feature>
<evidence type="ECO:0000256" key="3">
    <source>
        <dbReference type="SAM" id="SignalP"/>
    </source>
</evidence>
<organism evidence="4 5">
    <name type="scientific">Chlamydomonas schloesseri</name>
    <dbReference type="NCBI Taxonomy" id="2026947"/>
    <lineage>
        <taxon>Eukaryota</taxon>
        <taxon>Viridiplantae</taxon>
        <taxon>Chlorophyta</taxon>
        <taxon>core chlorophytes</taxon>
        <taxon>Chlorophyceae</taxon>
        <taxon>CS clade</taxon>
        <taxon>Chlamydomonadales</taxon>
        <taxon>Chlamydomonadaceae</taxon>
        <taxon>Chlamydomonas</taxon>
    </lineage>
</organism>
<feature type="region of interest" description="Disordered" evidence="1">
    <location>
        <begin position="677"/>
        <end position="710"/>
    </location>
</feature>
<evidence type="ECO:0000256" key="1">
    <source>
        <dbReference type="SAM" id="MobiDB-lite"/>
    </source>
</evidence>
<proteinExistence type="predicted"/>
<keyword evidence="3" id="KW-0732">Signal</keyword>
<feature type="compositionally biased region" description="Low complexity" evidence="1">
    <location>
        <begin position="1063"/>
        <end position="1089"/>
    </location>
</feature>
<reference evidence="4" key="1">
    <citation type="journal article" date="2020" name="bioRxiv">
        <title>Comparative genomics of Chlamydomonas.</title>
        <authorList>
            <person name="Craig R.J."/>
            <person name="Hasan A.R."/>
            <person name="Ness R.W."/>
            <person name="Keightley P.D."/>
        </authorList>
    </citation>
    <scope>NUCLEOTIDE SEQUENCE</scope>
    <source>
        <strain evidence="4">CCAP 11/173</strain>
    </source>
</reference>
<accession>A0A835WV27</accession>
<feature type="region of interest" description="Disordered" evidence="1">
    <location>
        <begin position="641"/>
        <end position="660"/>
    </location>
</feature>
<dbReference type="Proteomes" id="UP000613740">
    <property type="component" value="Unassembled WGS sequence"/>
</dbReference>
<keyword evidence="2" id="KW-0812">Transmembrane</keyword>
<feature type="region of interest" description="Disordered" evidence="1">
    <location>
        <begin position="739"/>
        <end position="777"/>
    </location>
</feature>
<feature type="compositionally biased region" description="Gly residues" evidence="1">
    <location>
        <begin position="758"/>
        <end position="771"/>
    </location>
</feature>
<dbReference type="EMBL" id="JAEHOD010000002">
    <property type="protein sequence ID" value="KAG2454181.1"/>
    <property type="molecule type" value="Genomic_DNA"/>
</dbReference>
<dbReference type="AlphaFoldDB" id="A0A835WV27"/>
<evidence type="ECO:0000313" key="5">
    <source>
        <dbReference type="Proteomes" id="UP000613740"/>
    </source>
</evidence>
<feature type="region of interest" description="Disordered" evidence="1">
    <location>
        <begin position="868"/>
        <end position="952"/>
    </location>
</feature>
<gene>
    <name evidence="4" type="ORF">HYH02_001216</name>
</gene>
<evidence type="ECO:0000313" key="4">
    <source>
        <dbReference type="EMBL" id="KAG2454181.1"/>
    </source>
</evidence>
<feature type="region of interest" description="Disordered" evidence="1">
    <location>
        <begin position="377"/>
        <end position="413"/>
    </location>
</feature>
<feature type="compositionally biased region" description="Gly residues" evidence="1">
    <location>
        <begin position="391"/>
        <end position="402"/>
    </location>
</feature>
<feature type="compositionally biased region" description="Polar residues" evidence="1">
    <location>
        <begin position="868"/>
        <end position="880"/>
    </location>
</feature>
<feature type="compositionally biased region" description="Basic residues" evidence="1">
    <location>
        <begin position="378"/>
        <end position="390"/>
    </location>
</feature>
<comment type="caution">
    <text evidence="4">The sequence shown here is derived from an EMBL/GenBank/DDBJ whole genome shotgun (WGS) entry which is preliminary data.</text>
</comment>
<feature type="region of interest" description="Disordered" evidence="1">
    <location>
        <begin position="442"/>
        <end position="468"/>
    </location>
</feature>
<feature type="compositionally biased region" description="Gly residues" evidence="1">
    <location>
        <begin position="741"/>
        <end position="750"/>
    </location>
</feature>
<feature type="compositionally biased region" description="Polar residues" evidence="1">
    <location>
        <begin position="831"/>
        <end position="840"/>
    </location>
</feature>
<feature type="compositionally biased region" description="Low complexity" evidence="1">
    <location>
        <begin position="648"/>
        <end position="660"/>
    </location>
</feature>
<evidence type="ECO:0008006" key="6">
    <source>
        <dbReference type="Google" id="ProtNLM"/>
    </source>
</evidence>
<keyword evidence="5" id="KW-1185">Reference proteome</keyword>
<feature type="region of interest" description="Disordered" evidence="1">
    <location>
        <begin position="813"/>
        <end position="850"/>
    </location>
</feature>